<proteinExistence type="predicted"/>
<keyword evidence="2 5" id="KW-0812">Transmembrane</keyword>
<sequence>MTPPNHKPMDLTDWSLLVALSILWGGSFFFVGIAVRELPPFTIVAMRVALAALALGGLLRILGLPMPRDRRTWIAFFGMGALNNLIPFCLIVWGQTQIASGVASVLNATTPLFGVMVAHVLTRDEKMTGNRLAGVLVGFAGVAVMIGPSALDGLAGAGPGSGVLPQLAVLGAALSYSFAGIFGRRFKGMGVSPLVTATGQVTASTLMLVPVALLADRPWTLPMPSAAAWGAVIGIALLSTALAYVIFFRVLASAGATNLMLVTFLIPVSAILLGGLFLGERLAVRHGVGMALIAGGLAAIDGRLSAWLGQRRSASVAKG</sequence>
<gene>
    <name evidence="7" type="ORF">QO018_002825</name>
</gene>
<dbReference type="Pfam" id="PF00892">
    <property type="entry name" value="EamA"/>
    <property type="match status" value="2"/>
</dbReference>
<evidence type="ECO:0000256" key="2">
    <source>
        <dbReference type="ARBA" id="ARBA00022692"/>
    </source>
</evidence>
<feature type="transmembrane region" description="Helical" evidence="5">
    <location>
        <begin position="284"/>
        <end position="302"/>
    </location>
</feature>
<dbReference type="Proteomes" id="UP001244552">
    <property type="component" value="Unassembled WGS sequence"/>
</dbReference>
<feature type="transmembrane region" description="Helical" evidence="5">
    <location>
        <begin position="194"/>
        <end position="215"/>
    </location>
</feature>
<dbReference type="InterPro" id="IPR000620">
    <property type="entry name" value="EamA_dom"/>
</dbReference>
<keyword evidence="8" id="KW-1185">Reference proteome</keyword>
<protein>
    <submittedName>
        <fullName evidence="7">Drug/metabolite transporter (DMT)-like permease</fullName>
    </submittedName>
</protein>
<feature type="transmembrane region" description="Helical" evidence="5">
    <location>
        <begin position="74"/>
        <end position="93"/>
    </location>
</feature>
<evidence type="ECO:0000256" key="4">
    <source>
        <dbReference type="ARBA" id="ARBA00023136"/>
    </source>
</evidence>
<evidence type="ECO:0000259" key="6">
    <source>
        <dbReference type="Pfam" id="PF00892"/>
    </source>
</evidence>
<feature type="transmembrane region" description="Helical" evidence="5">
    <location>
        <begin position="163"/>
        <end position="182"/>
    </location>
</feature>
<keyword evidence="4 5" id="KW-0472">Membrane</keyword>
<keyword evidence="3 5" id="KW-1133">Transmembrane helix</keyword>
<dbReference type="EMBL" id="JAUSVU010000009">
    <property type="protein sequence ID" value="MDQ0533958.1"/>
    <property type="molecule type" value="Genomic_DNA"/>
</dbReference>
<feature type="transmembrane region" description="Helical" evidence="5">
    <location>
        <begin position="99"/>
        <end position="120"/>
    </location>
</feature>
<dbReference type="PANTHER" id="PTHR32322:SF9">
    <property type="entry name" value="AMINO-ACID METABOLITE EFFLUX PUMP-RELATED"/>
    <property type="match status" value="1"/>
</dbReference>
<dbReference type="InterPro" id="IPR050638">
    <property type="entry name" value="AA-Vitamin_Transporters"/>
</dbReference>
<comment type="subcellular location">
    <subcellularLocation>
        <location evidence="1">Membrane</location>
        <topology evidence="1">Multi-pass membrane protein</topology>
    </subcellularLocation>
</comment>
<feature type="domain" description="EamA" evidence="6">
    <location>
        <begin position="167"/>
        <end position="299"/>
    </location>
</feature>
<dbReference type="PANTHER" id="PTHR32322">
    <property type="entry name" value="INNER MEMBRANE TRANSPORTER"/>
    <property type="match status" value="1"/>
</dbReference>
<reference evidence="7 8" key="1">
    <citation type="submission" date="2023-07" db="EMBL/GenBank/DDBJ databases">
        <title>Genomic Encyclopedia of Type Strains, Phase IV (KMG-IV): sequencing the most valuable type-strain genomes for metagenomic binning, comparative biology and taxonomic classification.</title>
        <authorList>
            <person name="Goeker M."/>
        </authorList>
    </citation>
    <scope>NUCLEOTIDE SEQUENCE [LARGE SCALE GENOMIC DNA]</scope>
    <source>
        <strain evidence="7 8">DSM 19922</strain>
    </source>
</reference>
<organism evidence="7 8">
    <name type="scientific">Azospirillum picis</name>
    <dbReference type="NCBI Taxonomy" id="488438"/>
    <lineage>
        <taxon>Bacteria</taxon>
        <taxon>Pseudomonadati</taxon>
        <taxon>Pseudomonadota</taxon>
        <taxon>Alphaproteobacteria</taxon>
        <taxon>Rhodospirillales</taxon>
        <taxon>Azospirillaceae</taxon>
        <taxon>Azospirillum</taxon>
    </lineage>
</organism>
<evidence type="ECO:0000313" key="7">
    <source>
        <dbReference type="EMBL" id="MDQ0533958.1"/>
    </source>
</evidence>
<dbReference type="RefSeq" id="WP_209982762.1">
    <property type="nucleotide sequence ID" value="NZ_JAGINO010000009.1"/>
</dbReference>
<feature type="transmembrane region" description="Helical" evidence="5">
    <location>
        <begin position="12"/>
        <end position="35"/>
    </location>
</feature>
<feature type="transmembrane region" description="Helical" evidence="5">
    <location>
        <begin position="259"/>
        <end position="278"/>
    </location>
</feature>
<dbReference type="InterPro" id="IPR037185">
    <property type="entry name" value="EmrE-like"/>
</dbReference>
<accession>A0ABU0ML36</accession>
<evidence type="ECO:0000256" key="5">
    <source>
        <dbReference type="SAM" id="Phobius"/>
    </source>
</evidence>
<evidence type="ECO:0000256" key="1">
    <source>
        <dbReference type="ARBA" id="ARBA00004141"/>
    </source>
</evidence>
<feature type="domain" description="EamA" evidence="6">
    <location>
        <begin position="16"/>
        <end position="146"/>
    </location>
</feature>
<feature type="transmembrane region" description="Helical" evidence="5">
    <location>
        <begin position="41"/>
        <end position="62"/>
    </location>
</feature>
<comment type="caution">
    <text evidence="7">The sequence shown here is derived from an EMBL/GenBank/DDBJ whole genome shotgun (WGS) entry which is preliminary data.</text>
</comment>
<name>A0ABU0ML36_9PROT</name>
<evidence type="ECO:0000256" key="3">
    <source>
        <dbReference type="ARBA" id="ARBA00022989"/>
    </source>
</evidence>
<evidence type="ECO:0000313" key="8">
    <source>
        <dbReference type="Proteomes" id="UP001244552"/>
    </source>
</evidence>
<feature type="transmembrane region" description="Helical" evidence="5">
    <location>
        <begin position="132"/>
        <end position="151"/>
    </location>
</feature>
<dbReference type="SUPFAM" id="SSF103481">
    <property type="entry name" value="Multidrug resistance efflux transporter EmrE"/>
    <property type="match status" value="2"/>
</dbReference>
<feature type="transmembrane region" description="Helical" evidence="5">
    <location>
        <begin position="227"/>
        <end position="247"/>
    </location>
</feature>